<dbReference type="PROSITE" id="PS01067">
    <property type="entry name" value="SECE_SEC61G"/>
    <property type="match status" value="1"/>
</dbReference>
<evidence type="ECO:0000256" key="4">
    <source>
        <dbReference type="ARBA" id="ARBA00022692"/>
    </source>
</evidence>
<keyword evidence="3 9" id="KW-1003">Cell membrane</keyword>
<evidence type="ECO:0000256" key="2">
    <source>
        <dbReference type="ARBA" id="ARBA00022448"/>
    </source>
</evidence>
<dbReference type="GO" id="GO:0043952">
    <property type="term" value="P:protein transport by the Sec complex"/>
    <property type="evidence" value="ECO:0007669"/>
    <property type="project" value="UniProtKB-UniRule"/>
</dbReference>
<dbReference type="GO" id="GO:0031676">
    <property type="term" value="C:plasma membrane-derived thylakoid membrane"/>
    <property type="evidence" value="ECO:0007669"/>
    <property type="project" value="UniProtKB-SubCell"/>
</dbReference>
<reference evidence="10" key="1">
    <citation type="submission" date="2018-12" db="EMBL/GenBank/DDBJ databases">
        <authorList>
            <person name="Will S."/>
            <person name="Neumann-Schaal M."/>
            <person name="Henke P."/>
        </authorList>
    </citation>
    <scope>NUCLEOTIDE SEQUENCE</scope>
    <source>
        <strain evidence="10">PCC 7102</strain>
    </source>
</reference>
<comment type="caution">
    <text evidence="10">The sequence shown here is derived from an EMBL/GenBank/DDBJ whole genome shotgun (WGS) entry which is preliminary data.</text>
</comment>
<dbReference type="NCBIfam" id="TIGR00964">
    <property type="entry name" value="secE_bact"/>
    <property type="match status" value="1"/>
</dbReference>
<evidence type="ECO:0000256" key="5">
    <source>
        <dbReference type="ARBA" id="ARBA00022927"/>
    </source>
</evidence>
<keyword evidence="9" id="KW-0793">Thylakoid</keyword>
<evidence type="ECO:0000256" key="8">
    <source>
        <dbReference type="ARBA" id="ARBA00023136"/>
    </source>
</evidence>
<dbReference type="GO" id="GO:0006605">
    <property type="term" value="P:protein targeting"/>
    <property type="evidence" value="ECO:0007669"/>
    <property type="project" value="UniProtKB-UniRule"/>
</dbReference>
<keyword evidence="5 9" id="KW-0653">Protein transport</keyword>
<sequence>MSKKNEAEIAETSGGFSVNKFVEGTKEEFEKVVWPSRKQVISESAAVLLMVTLSAALIFLVDKLFTWGAQQVFG</sequence>
<organism evidence="10 11">
    <name type="scientific">Dulcicalothrix desertica PCC 7102</name>
    <dbReference type="NCBI Taxonomy" id="232991"/>
    <lineage>
        <taxon>Bacteria</taxon>
        <taxon>Bacillati</taxon>
        <taxon>Cyanobacteriota</taxon>
        <taxon>Cyanophyceae</taxon>
        <taxon>Nostocales</taxon>
        <taxon>Calotrichaceae</taxon>
        <taxon>Dulcicalothrix</taxon>
    </lineage>
</organism>
<keyword evidence="2 9" id="KW-0813">Transport</keyword>
<accession>A0A3S1CP70</accession>
<dbReference type="Pfam" id="PF00584">
    <property type="entry name" value="SecE"/>
    <property type="match status" value="1"/>
</dbReference>
<dbReference type="InterPro" id="IPR005807">
    <property type="entry name" value="SecE_bac"/>
</dbReference>
<evidence type="ECO:0000256" key="1">
    <source>
        <dbReference type="ARBA" id="ARBA00004370"/>
    </source>
</evidence>
<dbReference type="GO" id="GO:0065002">
    <property type="term" value="P:intracellular protein transmembrane transport"/>
    <property type="evidence" value="ECO:0007669"/>
    <property type="project" value="UniProtKB-UniRule"/>
</dbReference>
<proteinExistence type="inferred from homology"/>
<name>A0A3S1CP70_9CYAN</name>
<comment type="subunit">
    <text evidence="9">Component of the Sec protein translocase complex. Heterotrimer consisting of SecY, SecE and SecG subunits. The heterotrimers can form oligomers, although 1 heterotrimer is thought to be able to translocate proteins. Interacts with the ribosome. Interacts with SecDF, and other proteins may be involved. Interacts with SecA.</text>
</comment>
<dbReference type="RefSeq" id="WP_019492961.1">
    <property type="nucleotide sequence ID" value="NZ_RSCL01000006.1"/>
</dbReference>
<dbReference type="InterPro" id="IPR001901">
    <property type="entry name" value="Translocase_SecE/Sec61-g"/>
</dbReference>
<reference evidence="10" key="2">
    <citation type="journal article" date="2019" name="Genome Biol. Evol.">
        <title>Day and night: Metabolic profiles and evolutionary relationships of six axenic non-marine cyanobacteria.</title>
        <authorList>
            <person name="Will S.E."/>
            <person name="Henke P."/>
            <person name="Boedeker C."/>
            <person name="Huang S."/>
            <person name="Brinkmann H."/>
            <person name="Rohde M."/>
            <person name="Jarek M."/>
            <person name="Friedl T."/>
            <person name="Seufert S."/>
            <person name="Schumacher M."/>
            <person name="Overmann J."/>
            <person name="Neumann-Schaal M."/>
            <person name="Petersen J."/>
        </authorList>
    </citation>
    <scope>NUCLEOTIDE SEQUENCE [LARGE SCALE GENOMIC DNA]</scope>
    <source>
        <strain evidence="10">PCC 7102</strain>
    </source>
</reference>
<dbReference type="InterPro" id="IPR038379">
    <property type="entry name" value="SecE_sf"/>
</dbReference>
<keyword evidence="9" id="KW-0997">Cell inner membrane</keyword>
<protein>
    <recommendedName>
        <fullName evidence="9">Protein translocase subunit SecE</fullName>
    </recommendedName>
</protein>
<keyword evidence="4 9" id="KW-0812">Transmembrane</keyword>
<evidence type="ECO:0000313" key="11">
    <source>
        <dbReference type="Proteomes" id="UP000271624"/>
    </source>
</evidence>
<feature type="transmembrane region" description="Helical" evidence="9">
    <location>
        <begin position="40"/>
        <end position="61"/>
    </location>
</feature>
<dbReference type="PANTHER" id="PTHR33910">
    <property type="entry name" value="PROTEIN TRANSLOCASE SUBUNIT SECE"/>
    <property type="match status" value="1"/>
</dbReference>
<dbReference type="OrthoDB" id="532376at2"/>
<dbReference type="EMBL" id="RSCL01000006">
    <property type="protein sequence ID" value="RUT06687.1"/>
    <property type="molecule type" value="Genomic_DNA"/>
</dbReference>
<evidence type="ECO:0000256" key="9">
    <source>
        <dbReference type="HAMAP-Rule" id="MF_00422"/>
    </source>
</evidence>
<comment type="function">
    <text evidence="9">Essential subunit of the Sec protein translocation channel SecYEG. Clamps together the 2 halves of SecY. May contact the channel plug during translocation.</text>
</comment>
<evidence type="ECO:0000256" key="7">
    <source>
        <dbReference type="ARBA" id="ARBA00023010"/>
    </source>
</evidence>
<comment type="similarity">
    <text evidence="9">Belongs to the SecE/SEC61-gamma family.</text>
</comment>
<dbReference type="GO" id="GO:0008320">
    <property type="term" value="F:protein transmembrane transporter activity"/>
    <property type="evidence" value="ECO:0007669"/>
    <property type="project" value="UniProtKB-UniRule"/>
</dbReference>
<evidence type="ECO:0000313" key="10">
    <source>
        <dbReference type="EMBL" id="RUT06687.1"/>
    </source>
</evidence>
<comment type="subcellular location">
    <subcellularLocation>
        <location evidence="9">Cell inner membrane</location>
        <topology evidence="9">Single-pass membrane protein</topology>
    </subcellularLocation>
    <subcellularLocation>
        <location evidence="9">Cellular thylakoid membrane</location>
        <topology evidence="9">Single-pass membrane protein</topology>
    </subcellularLocation>
    <subcellularLocation>
        <location evidence="1">Membrane</location>
    </subcellularLocation>
</comment>
<dbReference type="Proteomes" id="UP000271624">
    <property type="component" value="Unassembled WGS sequence"/>
</dbReference>
<dbReference type="Gene3D" id="1.20.5.1030">
    <property type="entry name" value="Preprotein translocase secy subunit"/>
    <property type="match status" value="1"/>
</dbReference>
<gene>
    <name evidence="9 10" type="primary">secE</name>
    <name evidence="10" type="ORF">DSM106972_029440</name>
</gene>
<keyword evidence="8 9" id="KW-0472">Membrane</keyword>
<dbReference type="PANTHER" id="PTHR33910:SF1">
    <property type="entry name" value="PROTEIN TRANSLOCASE SUBUNIT SECE"/>
    <property type="match status" value="1"/>
</dbReference>
<evidence type="ECO:0000256" key="6">
    <source>
        <dbReference type="ARBA" id="ARBA00022989"/>
    </source>
</evidence>
<dbReference type="GO" id="GO:0009306">
    <property type="term" value="P:protein secretion"/>
    <property type="evidence" value="ECO:0007669"/>
    <property type="project" value="UniProtKB-UniRule"/>
</dbReference>
<dbReference type="HAMAP" id="MF_00422">
    <property type="entry name" value="SecE"/>
    <property type="match status" value="1"/>
</dbReference>
<dbReference type="AlphaFoldDB" id="A0A3S1CP70"/>
<keyword evidence="11" id="KW-1185">Reference proteome</keyword>
<evidence type="ECO:0000256" key="3">
    <source>
        <dbReference type="ARBA" id="ARBA00022475"/>
    </source>
</evidence>
<keyword evidence="6 9" id="KW-1133">Transmembrane helix</keyword>
<keyword evidence="7 9" id="KW-0811">Translocation</keyword>